<protein>
    <submittedName>
        <fullName evidence="2">Uncharacterized protein</fullName>
    </submittedName>
</protein>
<keyword evidence="1" id="KW-0472">Membrane</keyword>
<dbReference type="EMBL" id="BAAAMU010000006">
    <property type="protein sequence ID" value="GAA1617579.1"/>
    <property type="molecule type" value="Genomic_DNA"/>
</dbReference>
<accession>A0ABN2ETQ0</accession>
<comment type="caution">
    <text evidence="2">The sequence shown here is derived from an EMBL/GenBank/DDBJ whole genome shotgun (WGS) entry which is preliminary data.</text>
</comment>
<dbReference type="Proteomes" id="UP001500064">
    <property type="component" value="Unassembled WGS sequence"/>
</dbReference>
<name>A0ABN2ETQ0_9ACTN</name>
<evidence type="ECO:0000313" key="2">
    <source>
        <dbReference type="EMBL" id="GAA1617579.1"/>
    </source>
</evidence>
<evidence type="ECO:0000313" key="3">
    <source>
        <dbReference type="Proteomes" id="UP001500064"/>
    </source>
</evidence>
<feature type="transmembrane region" description="Helical" evidence="1">
    <location>
        <begin position="18"/>
        <end position="36"/>
    </location>
</feature>
<organism evidence="2 3">
    <name type="scientific">Nonomuraea maheshkhaliensis</name>
    <dbReference type="NCBI Taxonomy" id="419590"/>
    <lineage>
        <taxon>Bacteria</taxon>
        <taxon>Bacillati</taxon>
        <taxon>Actinomycetota</taxon>
        <taxon>Actinomycetes</taxon>
        <taxon>Streptosporangiales</taxon>
        <taxon>Streptosporangiaceae</taxon>
        <taxon>Nonomuraea</taxon>
    </lineage>
</organism>
<keyword evidence="1" id="KW-0812">Transmembrane</keyword>
<gene>
    <name evidence="2" type="ORF">GCM10009733_012360</name>
</gene>
<sequence length="47" mass="5026">MLVTLLMDRNPALGADELIAFGGGALLGLVAEFGIFRRDRGRAGRTH</sequence>
<keyword evidence="3" id="KW-1185">Reference proteome</keyword>
<proteinExistence type="predicted"/>
<keyword evidence="1" id="KW-1133">Transmembrane helix</keyword>
<evidence type="ECO:0000256" key="1">
    <source>
        <dbReference type="SAM" id="Phobius"/>
    </source>
</evidence>
<reference evidence="2 3" key="1">
    <citation type="journal article" date="2019" name="Int. J. Syst. Evol. Microbiol.">
        <title>The Global Catalogue of Microorganisms (GCM) 10K type strain sequencing project: providing services to taxonomists for standard genome sequencing and annotation.</title>
        <authorList>
            <consortium name="The Broad Institute Genomics Platform"/>
            <consortium name="The Broad Institute Genome Sequencing Center for Infectious Disease"/>
            <person name="Wu L."/>
            <person name="Ma J."/>
        </authorList>
    </citation>
    <scope>NUCLEOTIDE SEQUENCE [LARGE SCALE GENOMIC DNA]</scope>
    <source>
        <strain evidence="2 3">JCM 13929</strain>
    </source>
</reference>
<dbReference type="RefSeq" id="WP_346102085.1">
    <property type="nucleotide sequence ID" value="NZ_BAAAMU010000006.1"/>
</dbReference>